<dbReference type="NCBIfam" id="TIGR01686">
    <property type="entry name" value="FkbH"/>
    <property type="match status" value="1"/>
</dbReference>
<proteinExistence type="predicted"/>
<name>A0A1M7B526_9BRAD</name>
<dbReference type="InterPro" id="IPR036412">
    <property type="entry name" value="HAD-like_sf"/>
</dbReference>
<dbReference type="OrthoDB" id="323926at2"/>
<dbReference type="Proteomes" id="UP000189935">
    <property type="component" value="Chromosome I"/>
</dbReference>
<accession>A0A1M7B526</accession>
<dbReference type="GO" id="GO:0016788">
    <property type="term" value="F:hydrolase activity, acting on ester bonds"/>
    <property type="evidence" value="ECO:0007669"/>
    <property type="project" value="UniProtKB-ARBA"/>
</dbReference>
<sequence length="650" mass="71406">MSESPVSMNPSAKLPLSALPWLPRPPGKMRERLASLPAEPLAALMSLQALAQAAWGEADLRLLGRKVSSILKSAPANFAAEARKQGLVRIRILLLSASTASHLSDALIGTAMRFKFLLEVTIAEYEEPEPWLERNRSELKENPPDFVLVASDSRMLKLTSPLDDQAAATQMVEAAIARISRVAEVAAAATGRPVILQTLAGDPDAIQFNMDLGLPGSPRSLADEFNRRLVQRALGESRLVLDVGALASLVGHSAWSAGRYWYAAKYPFATSMIPLYADNVMRILAAQMGRSRRVLVLDLDNTIWGGIVGDDGIEGLALGSGSPLGEAHAALQRMALSLKERGIILCVSSKNDEAIALDAFRNHPEMILKEDDIVAFRVNWEDKAANIKTIADAIDLGLDSFVFLDDNPAERKRVRDALPAVAVPELPEDPSDWLSVFQAAGYFEQASFSKEDQLRAGFYKANALRAAQLERIGDHDEYLRSLGMTLSIAPFDSAGHKRIAQLISKSNQFNLTTRRYSEAEIAAMPSNPEIFTLQARLEDIFGDNGMISAVICRQSGRSWEVDTWIMSCRVLGRRVEETILQYLVEQARMRGMTEITGRYIPTAKNGLVRDHFERLGFVQTGSKDGETNWQLTIASYGEKNLPLKVALPRA</sequence>
<dbReference type="Gene3D" id="3.40.50.1000">
    <property type="entry name" value="HAD superfamily/HAD-like"/>
    <property type="match status" value="1"/>
</dbReference>
<organism evidence="1 2">
    <name type="scientific">Bradyrhizobium lablabi</name>
    <dbReference type="NCBI Taxonomy" id="722472"/>
    <lineage>
        <taxon>Bacteria</taxon>
        <taxon>Pseudomonadati</taxon>
        <taxon>Pseudomonadota</taxon>
        <taxon>Alphaproteobacteria</taxon>
        <taxon>Hyphomicrobiales</taxon>
        <taxon>Nitrobacteraceae</taxon>
        <taxon>Bradyrhizobium</taxon>
    </lineage>
</organism>
<evidence type="ECO:0000313" key="2">
    <source>
        <dbReference type="Proteomes" id="UP000189935"/>
    </source>
</evidence>
<evidence type="ECO:0000313" key="1">
    <source>
        <dbReference type="EMBL" id="SHL50061.1"/>
    </source>
</evidence>
<dbReference type="EMBL" id="LT670844">
    <property type="protein sequence ID" value="SHL50061.1"/>
    <property type="molecule type" value="Genomic_DNA"/>
</dbReference>
<dbReference type="InterPro" id="IPR023214">
    <property type="entry name" value="HAD_sf"/>
</dbReference>
<dbReference type="InterPro" id="IPR010033">
    <property type="entry name" value="HAD_SF_ppase_IIIC"/>
</dbReference>
<dbReference type="Gene3D" id="3.40.50.1110">
    <property type="entry name" value="SGNH hydrolase"/>
    <property type="match status" value="1"/>
</dbReference>
<protein>
    <submittedName>
        <fullName evidence="1">HAD-superfamily phosphatase, subfamily IIIC/FkbH-like domain-containing protein</fullName>
    </submittedName>
</protein>
<dbReference type="InterPro" id="IPR036514">
    <property type="entry name" value="SGNH_hydro_sf"/>
</dbReference>
<dbReference type="InterPro" id="IPR010037">
    <property type="entry name" value="FkbH_domain"/>
</dbReference>
<gene>
    <name evidence="1" type="ORF">SAMN05444159_6050</name>
</gene>
<reference evidence="1 2" key="1">
    <citation type="submission" date="2016-11" db="EMBL/GenBank/DDBJ databases">
        <authorList>
            <person name="Jaros S."/>
            <person name="Januszkiewicz K."/>
            <person name="Wedrychowicz H."/>
        </authorList>
    </citation>
    <scope>NUCLEOTIDE SEQUENCE [LARGE SCALE GENOMIC DNA]</scope>
    <source>
        <strain evidence="1 2">GAS499</strain>
    </source>
</reference>
<dbReference type="NCBIfam" id="TIGR01681">
    <property type="entry name" value="HAD-SF-IIIC"/>
    <property type="match status" value="1"/>
</dbReference>
<dbReference type="SUPFAM" id="SSF56784">
    <property type="entry name" value="HAD-like"/>
    <property type="match status" value="1"/>
</dbReference>
<dbReference type="AlphaFoldDB" id="A0A1M7B526"/>